<reference evidence="2 3" key="1">
    <citation type="journal article" date="2021" name="Elife">
        <title>Chloroplast acquisition without the gene transfer in kleptoplastic sea slugs, Plakobranchus ocellatus.</title>
        <authorList>
            <person name="Maeda T."/>
            <person name="Takahashi S."/>
            <person name="Yoshida T."/>
            <person name="Shimamura S."/>
            <person name="Takaki Y."/>
            <person name="Nagai Y."/>
            <person name="Toyoda A."/>
            <person name="Suzuki Y."/>
            <person name="Arimoto A."/>
            <person name="Ishii H."/>
            <person name="Satoh N."/>
            <person name="Nishiyama T."/>
            <person name="Hasebe M."/>
            <person name="Maruyama T."/>
            <person name="Minagawa J."/>
            <person name="Obokata J."/>
            <person name="Shigenobu S."/>
        </authorList>
    </citation>
    <scope>NUCLEOTIDE SEQUENCE [LARGE SCALE GENOMIC DNA]</scope>
</reference>
<dbReference type="AlphaFoldDB" id="A0AAV3XVB5"/>
<gene>
    <name evidence="2" type="ORF">PoB_000055700</name>
</gene>
<comment type="caution">
    <text evidence="2">The sequence shown here is derived from an EMBL/GenBank/DDBJ whole genome shotgun (WGS) entry which is preliminary data.</text>
</comment>
<evidence type="ECO:0000313" key="3">
    <source>
        <dbReference type="Proteomes" id="UP000735302"/>
    </source>
</evidence>
<proteinExistence type="predicted"/>
<keyword evidence="2" id="KW-0560">Oxidoreductase</keyword>
<feature type="region of interest" description="Disordered" evidence="1">
    <location>
        <begin position="1"/>
        <end position="22"/>
    </location>
</feature>
<organism evidence="2 3">
    <name type="scientific">Plakobranchus ocellatus</name>
    <dbReference type="NCBI Taxonomy" id="259542"/>
    <lineage>
        <taxon>Eukaryota</taxon>
        <taxon>Metazoa</taxon>
        <taxon>Spiralia</taxon>
        <taxon>Lophotrochozoa</taxon>
        <taxon>Mollusca</taxon>
        <taxon>Gastropoda</taxon>
        <taxon>Heterobranchia</taxon>
        <taxon>Euthyneura</taxon>
        <taxon>Panpulmonata</taxon>
        <taxon>Sacoglossa</taxon>
        <taxon>Placobranchoidea</taxon>
        <taxon>Plakobranchidae</taxon>
        <taxon>Plakobranchus</taxon>
    </lineage>
</organism>
<dbReference type="GO" id="GO:0004497">
    <property type="term" value="F:monooxygenase activity"/>
    <property type="evidence" value="ECO:0007669"/>
    <property type="project" value="UniProtKB-KW"/>
</dbReference>
<dbReference type="Proteomes" id="UP000735302">
    <property type="component" value="Unassembled WGS sequence"/>
</dbReference>
<sequence>MLSVHPYEPGTRTMQHETEAHPDSSAVCMVCWYRPRQVTCYKVISELSGPPSGQGAGGGVRTLDRRVPTDFRADSISTMPPTPPAISERFMLEFYGWFWH</sequence>
<name>A0AAV3XVB5_9GAST</name>
<evidence type="ECO:0000313" key="2">
    <source>
        <dbReference type="EMBL" id="GFN74051.1"/>
    </source>
</evidence>
<evidence type="ECO:0000256" key="1">
    <source>
        <dbReference type="SAM" id="MobiDB-lite"/>
    </source>
</evidence>
<keyword evidence="3" id="KW-1185">Reference proteome</keyword>
<dbReference type="EMBL" id="BLXT01000055">
    <property type="protein sequence ID" value="GFN74051.1"/>
    <property type="molecule type" value="Genomic_DNA"/>
</dbReference>
<keyword evidence="2" id="KW-0503">Monooxygenase</keyword>
<protein>
    <submittedName>
        <fullName evidence="2">Dimethylaniline monooxygenase [n-oxide-forming]</fullName>
    </submittedName>
</protein>
<accession>A0AAV3XVB5</accession>